<gene>
    <name evidence="2" type="ORF">Tci_005961</name>
</gene>
<evidence type="ECO:0000256" key="1">
    <source>
        <dbReference type="SAM" id="MobiDB-lite"/>
    </source>
</evidence>
<reference evidence="2" key="1">
    <citation type="journal article" date="2019" name="Sci. Rep.">
        <title>Draft genome of Tanacetum cinerariifolium, the natural source of mosquito coil.</title>
        <authorList>
            <person name="Yamashiro T."/>
            <person name="Shiraishi A."/>
            <person name="Satake H."/>
            <person name="Nakayama K."/>
        </authorList>
    </citation>
    <scope>NUCLEOTIDE SEQUENCE</scope>
</reference>
<feature type="compositionally biased region" description="Basic and acidic residues" evidence="1">
    <location>
        <begin position="183"/>
        <end position="199"/>
    </location>
</feature>
<evidence type="ECO:0000313" key="2">
    <source>
        <dbReference type="EMBL" id="GEU33983.1"/>
    </source>
</evidence>
<feature type="region of interest" description="Disordered" evidence="1">
    <location>
        <begin position="43"/>
        <end position="90"/>
    </location>
</feature>
<comment type="caution">
    <text evidence="2">The sequence shown here is derived from an EMBL/GenBank/DDBJ whole genome shotgun (WGS) entry which is preliminary data.</text>
</comment>
<sequence length="369" mass="42967">MSNDLISQEIGLCDRPKCQETTLGDTYAQIWFKTASKQSHDLPLLEVNTSRSREDGRVETSTDKSLGEDASKQGRNDDKTEELNLTDGADTEVLVEDKGSGEKSGNTANQVCTAKAELKHKTFEELQKLYQKKQKWIDNFVLMDFKNEEKKSVEPKSKGKKGKRIKRVADSALKQKSSKKQKMMQEQESTKSDKKESTDYEQEKKELIMWLTVISDEEETVDLEILSTKYPIVDWESQILGNVDMEDLHVYKIIRANRNISYHKSLSSMLRKFDRQDLVDLHRLVMKRFEDNTSEGYNLMLWGDLKVIFEPNAEDEIWSNQQDWNLISWKLYENYEVHTLLIDGTLNCLNLLVEKRYPLIKKMLEKMLN</sequence>
<name>A0A6L2JAF5_TANCI</name>
<accession>A0A6L2JAF5</accession>
<proteinExistence type="predicted"/>
<feature type="region of interest" description="Disordered" evidence="1">
    <location>
        <begin position="149"/>
        <end position="199"/>
    </location>
</feature>
<organism evidence="2">
    <name type="scientific">Tanacetum cinerariifolium</name>
    <name type="common">Dalmatian daisy</name>
    <name type="synonym">Chrysanthemum cinerariifolium</name>
    <dbReference type="NCBI Taxonomy" id="118510"/>
    <lineage>
        <taxon>Eukaryota</taxon>
        <taxon>Viridiplantae</taxon>
        <taxon>Streptophyta</taxon>
        <taxon>Embryophyta</taxon>
        <taxon>Tracheophyta</taxon>
        <taxon>Spermatophyta</taxon>
        <taxon>Magnoliopsida</taxon>
        <taxon>eudicotyledons</taxon>
        <taxon>Gunneridae</taxon>
        <taxon>Pentapetalae</taxon>
        <taxon>asterids</taxon>
        <taxon>campanulids</taxon>
        <taxon>Asterales</taxon>
        <taxon>Asteraceae</taxon>
        <taxon>Asteroideae</taxon>
        <taxon>Anthemideae</taxon>
        <taxon>Anthemidinae</taxon>
        <taxon>Tanacetum</taxon>
    </lineage>
</organism>
<protein>
    <submittedName>
        <fullName evidence="2">Uncharacterized protein</fullName>
    </submittedName>
</protein>
<dbReference type="EMBL" id="BKCJ010000525">
    <property type="protein sequence ID" value="GEU33983.1"/>
    <property type="molecule type" value="Genomic_DNA"/>
</dbReference>
<dbReference type="AlphaFoldDB" id="A0A6L2JAF5"/>
<feature type="compositionally biased region" description="Basic and acidic residues" evidence="1">
    <location>
        <begin position="51"/>
        <end position="82"/>
    </location>
</feature>